<dbReference type="PRINTS" id="PR00385">
    <property type="entry name" value="P450"/>
</dbReference>
<evidence type="ECO:0000256" key="4">
    <source>
        <dbReference type="ARBA" id="ARBA00023004"/>
    </source>
</evidence>
<keyword evidence="3" id="KW-0560">Oxidoreductase</keyword>
<accession>A0A0K9PBB7</accession>
<comment type="similarity">
    <text evidence="1">Belongs to the cytochrome P450 family.</text>
</comment>
<dbReference type="EMBL" id="LFYR01000981">
    <property type="protein sequence ID" value="KMZ66246.1"/>
    <property type="molecule type" value="Genomic_DNA"/>
</dbReference>
<evidence type="ECO:0000313" key="7">
    <source>
        <dbReference type="Proteomes" id="UP000036987"/>
    </source>
</evidence>
<feature type="transmembrane region" description="Helical" evidence="5">
    <location>
        <begin position="6"/>
        <end position="23"/>
    </location>
</feature>
<sequence length="385" mass="44733">MDTYLFLTSILVLIVSSIFYNLLKNKPSRNGLRSYPILGNLPDFIKNKNRFLQWTTEILSATTPTHTVILRVPSQPDQILTSNPLNVEYVLNTNCRNYPKGDLFHFILKDLLGDGIFNSDGEQWHSQRKIACFELNKRSLRSFVMKIVEFEILQRLIPVVNAAVEKRTILNLQDVLQRFAFDNICKVAFDFDPETLSEDGISQCIPSNFMTAFDDSANLIMNRLLEPAVFIWRVKRFLNIGKERQLKESMKVVNDFAYDIIRNRKSNQHASSSHSNDDLLSRFAEKEDRTEQFLRDVILNFVTAGRETTSSALTWFFWLLSSNPDVEFKILEEIKFIKTQKQNHTYGNSGILFDFDQLREMNYLHAAISESLRLTHLFISTHKQL</sequence>
<dbReference type="Gene3D" id="1.10.630.10">
    <property type="entry name" value="Cytochrome P450"/>
    <property type="match status" value="1"/>
</dbReference>
<dbReference type="GO" id="GO:0004497">
    <property type="term" value="F:monooxygenase activity"/>
    <property type="evidence" value="ECO:0007669"/>
    <property type="project" value="InterPro"/>
</dbReference>
<evidence type="ECO:0008006" key="8">
    <source>
        <dbReference type="Google" id="ProtNLM"/>
    </source>
</evidence>
<comment type="caution">
    <text evidence="6">The sequence shown here is derived from an EMBL/GenBank/DDBJ whole genome shotgun (WGS) entry which is preliminary data.</text>
</comment>
<dbReference type="InterPro" id="IPR036396">
    <property type="entry name" value="Cyt_P450_sf"/>
</dbReference>
<dbReference type="STRING" id="29655.A0A0K9PBB7"/>
<dbReference type="OrthoDB" id="1470350at2759"/>
<name>A0A0K9PBB7_ZOSMR</name>
<dbReference type="OMA" id="YSFHQAY"/>
<keyword evidence="5" id="KW-0472">Membrane</keyword>
<evidence type="ECO:0000256" key="5">
    <source>
        <dbReference type="SAM" id="Phobius"/>
    </source>
</evidence>
<dbReference type="Pfam" id="PF00067">
    <property type="entry name" value="p450"/>
    <property type="match status" value="1"/>
</dbReference>
<keyword evidence="7" id="KW-1185">Reference proteome</keyword>
<keyword evidence="5" id="KW-1133">Transmembrane helix</keyword>
<proteinExistence type="inferred from homology"/>
<reference evidence="7" key="1">
    <citation type="journal article" date="2016" name="Nature">
        <title>The genome of the seagrass Zostera marina reveals angiosperm adaptation to the sea.</title>
        <authorList>
            <person name="Olsen J.L."/>
            <person name="Rouze P."/>
            <person name="Verhelst B."/>
            <person name="Lin Y.-C."/>
            <person name="Bayer T."/>
            <person name="Collen J."/>
            <person name="Dattolo E."/>
            <person name="De Paoli E."/>
            <person name="Dittami S."/>
            <person name="Maumus F."/>
            <person name="Michel G."/>
            <person name="Kersting A."/>
            <person name="Lauritano C."/>
            <person name="Lohaus R."/>
            <person name="Toepel M."/>
            <person name="Tonon T."/>
            <person name="Vanneste K."/>
            <person name="Amirebrahimi M."/>
            <person name="Brakel J."/>
            <person name="Bostroem C."/>
            <person name="Chovatia M."/>
            <person name="Grimwood J."/>
            <person name="Jenkins J.W."/>
            <person name="Jueterbock A."/>
            <person name="Mraz A."/>
            <person name="Stam W.T."/>
            <person name="Tice H."/>
            <person name="Bornberg-Bauer E."/>
            <person name="Green P.J."/>
            <person name="Pearson G.A."/>
            <person name="Procaccini G."/>
            <person name="Duarte C.M."/>
            <person name="Schmutz J."/>
            <person name="Reusch T.B.H."/>
            <person name="Van de Peer Y."/>
        </authorList>
    </citation>
    <scope>NUCLEOTIDE SEQUENCE [LARGE SCALE GENOMIC DNA]</scope>
    <source>
        <strain evidence="7">cv. Finnish</strain>
    </source>
</reference>
<dbReference type="GO" id="GO:0020037">
    <property type="term" value="F:heme binding"/>
    <property type="evidence" value="ECO:0007669"/>
    <property type="project" value="InterPro"/>
</dbReference>
<protein>
    <recommendedName>
        <fullName evidence="8">Cytochrome P450</fullName>
    </recommendedName>
</protein>
<evidence type="ECO:0000256" key="1">
    <source>
        <dbReference type="ARBA" id="ARBA00010617"/>
    </source>
</evidence>
<organism evidence="6 7">
    <name type="scientific">Zostera marina</name>
    <name type="common">Eelgrass</name>
    <dbReference type="NCBI Taxonomy" id="29655"/>
    <lineage>
        <taxon>Eukaryota</taxon>
        <taxon>Viridiplantae</taxon>
        <taxon>Streptophyta</taxon>
        <taxon>Embryophyta</taxon>
        <taxon>Tracheophyta</taxon>
        <taxon>Spermatophyta</taxon>
        <taxon>Magnoliopsida</taxon>
        <taxon>Liliopsida</taxon>
        <taxon>Zosteraceae</taxon>
        <taxon>Zostera</taxon>
    </lineage>
</organism>
<keyword evidence="4" id="KW-0408">Iron</keyword>
<dbReference type="Proteomes" id="UP000036987">
    <property type="component" value="Unassembled WGS sequence"/>
</dbReference>
<gene>
    <name evidence="6" type="ORF">ZOSMA_2G02560</name>
</gene>
<evidence type="ECO:0000256" key="3">
    <source>
        <dbReference type="ARBA" id="ARBA00023002"/>
    </source>
</evidence>
<dbReference type="AlphaFoldDB" id="A0A0K9PBB7"/>
<evidence type="ECO:0000313" key="6">
    <source>
        <dbReference type="EMBL" id="KMZ66246.1"/>
    </source>
</evidence>
<keyword evidence="5" id="KW-0812">Transmembrane</keyword>
<dbReference type="GO" id="GO:0005506">
    <property type="term" value="F:iron ion binding"/>
    <property type="evidence" value="ECO:0007669"/>
    <property type="project" value="InterPro"/>
</dbReference>
<dbReference type="InterPro" id="IPR001128">
    <property type="entry name" value="Cyt_P450"/>
</dbReference>
<dbReference type="GO" id="GO:0016705">
    <property type="term" value="F:oxidoreductase activity, acting on paired donors, with incorporation or reduction of molecular oxygen"/>
    <property type="evidence" value="ECO:0007669"/>
    <property type="project" value="InterPro"/>
</dbReference>
<keyword evidence="2" id="KW-0479">Metal-binding</keyword>
<evidence type="ECO:0000256" key="2">
    <source>
        <dbReference type="ARBA" id="ARBA00022723"/>
    </source>
</evidence>
<dbReference type="PANTHER" id="PTHR24296">
    <property type="entry name" value="CYTOCHROME P450"/>
    <property type="match status" value="1"/>
</dbReference>
<dbReference type="SUPFAM" id="SSF48264">
    <property type="entry name" value="Cytochrome P450"/>
    <property type="match status" value="1"/>
</dbReference>